<reference evidence="13" key="1">
    <citation type="submission" date="2016-06" db="UniProtKB">
        <authorList>
            <consortium name="WormBaseParasite"/>
        </authorList>
    </citation>
    <scope>IDENTIFICATION</scope>
</reference>
<comment type="function">
    <text evidence="7">RNA helicase.</text>
</comment>
<feature type="domain" description="B30.2/SPRY" evidence="8">
    <location>
        <begin position="1"/>
        <end position="216"/>
    </location>
</feature>
<dbReference type="Pfam" id="PF00270">
    <property type="entry name" value="DEAD"/>
    <property type="match status" value="2"/>
</dbReference>
<organism evidence="13">
    <name type="scientific">Gongylonema pulchrum</name>
    <dbReference type="NCBI Taxonomy" id="637853"/>
    <lineage>
        <taxon>Eukaryota</taxon>
        <taxon>Metazoa</taxon>
        <taxon>Ecdysozoa</taxon>
        <taxon>Nematoda</taxon>
        <taxon>Chromadorea</taxon>
        <taxon>Rhabditida</taxon>
        <taxon>Spirurina</taxon>
        <taxon>Spiruromorpha</taxon>
        <taxon>Spiruroidea</taxon>
        <taxon>Gongylonematidae</taxon>
        <taxon>Gongylonema</taxon>
    </lineage>
</organism>
<dbReference type="PROSITE" id="PS51195">
    <property type="entry name" value="Q_MOTIF"/>
    <property type="match status" value="1"/>
</dbReference>
<dbReference type="CDD" id="cd17938">
    <property type="entry name" value="DEADc_DDX1"/>
    <property type="match status" value="1"/>
</dbReference>
<dbReference type="PROSITE" id="PS51192">
    <property type="entry name" value="HELICASE_ATP_BIND_1"/>
    <property type="match status" value="1"/>
</dbReference>
<dbReference type="OrthoDB" id="1735at2759"/>
<evidence type="ECO:0000256" key="4">
    <source>
        <dbReference type="ARBA" id="ARBA00022806"/>
    </source>
</evidence>
<dbReference type="WBParaSite" id="GPUH_0001312701-mRNA-1">
    <property type="protein sequence ID" value="GPUH_0001312701-mRNA-1"/>
    <property type="gene ID" value="GPUH_0001312701"/>
</dbReference>
<feature type="domain" description="DEAD-box RNA helicase Q" evidence="10">
    <location>
        <begin position="2"/>
        <end position="30"/>
    </location>
</feature>
<dbReference type="CDD" id="cd12873">
    <property type="entry name" value="SPRY_DDX1"/>
    <property type="match status" value="1"/>
</dbReference>
<name>A0A183DWM2_9BILA</name>
<evidence type="ECO:0000256" key="3">
    <source>
        <dbReference type="ARBA" id="ARBA00022801"/>
    </source>
</evidence>
<feature type="domain" description="Helicase ATP-binding" evidence="9">
    <location>
        <begin position="214"/>
        <end position="396"/>
    </location>
</feature>
<dbReference type="Proteomes" id="UP000271098">
    <property type="component" value="Unassembled WGS sequence"/>
</dbReference>
<protein>
    <recommendedName>
        <fullName evidence="7">ATP-dependent RNA helicase</fullName>
        <ecNumber evidence="7">3.6.4.13</ecNumber>
    </recommendedName>
</protein>
<dbReference type="InterPro" id="IPR027417">
    <property type="entry name" value="P-loop_NTPase"/>
</dbReference>
<dbReference type="SMART" id="SM00487">
    <property type="entry name" value="DEXDc"/>
    <property type="match status" value="1"/>
</dbReference>
<evidence type="ECO:0000313" key="13">
    <source>
        <dbReference type="WBParaSite" id="GPUH_0001312701-mRNA-1"/>
    </source>
</evidence>
<dbReference type="SMART" id="SM00449">
    <property type="entry name" value="SPRY"/>
    <property type="match status" value="1"/>
</dbReference>
<dbReference type="GO" id="GO:0003723">
    <property type="term" value="F:RNA binding"/>
    <property type="evidence" value="ECO:0007669"/>
    <property type="project" value="UniProtKB-UniRule"/>
</dbReference>
<dbReference type="InterPro" id="IPR011545">
    <property type="entry name" value="DEAD/DEAH_box_helicase_dom"/>
</dbReference>
<evidence type="ECO:0000256" key="1">
    <source>
        <dbReference type="ARBA" id="ARBA00022722"/>
    </source>
</evidence>
<dbReference type="GO" id="GO:0003724">
    <property type="term" value="F:RNA helicase activity"/>
    <property type="evidence" value="ECO:0007669"/>
    <property type="project" value="UniProtKB-EC"/>
</dbReference>
<dbReference type="InterPro" id="IPR001870">
    <property type="entry name" value="B30.2/SPRY"/>
</dbReference>
<dbReference type="EMBL" id="UYRT01079927">
    <property type="protein sequence ID" value="VDN21678.1"/>
    <property type="molecule type" value="Genomic_DNA"/>
</dbReference>
<evidence type="ECO:0000259" key="9">
    <source>
        <dbReference type="PROSITE" id="PS51192"/>
    </source>
</evidence>
<dbReference type="InterPro" id="IPR003877">
    <property type="entry name" value="SPRY_dom"/>
</dbReference>
<keyword evidence="3 7" id="KW-0378">Hydrolase</keyword>
<comment type="domain">
    <text evidence="7">The helicase domain is involved in the stimulation of RELA transcriptional activity.</text>
</comment>
<dbReference type="InterPro" id="IPR014001">
    <property type="entry name" value="Helicase_ATP-bd"/>
</dbReference>
<dbReference type="SUPFAM" id="SSF49899">
    <property type="entry name" value="Concanavalin A-like lectins/glucanases"/>
    <property type="match status" value="1"/>
</dbReference>
<feature type="short sequence motif" description="Q motif" evidence="6">
    <location>
        <begin position="2"/>
        <end position="30"/>
    </location>
</feature>
<evidence type="ECO:0000256" key="5">
    <source>
        <dbReference type="ARBA" id="ARBA00022840"/>
    </source>
</evidence>
<evidence type="ECO:0000256" key="6">
    <source>
        <dbReference type="PROSITE-ProRule" id="PRU00552"/>
    </source>
</evidence>
<dbReference type="AlphaFoldDB" id="A0A183DWM2"/>
<dbReference type="PANTHER" id="PTHR24031">
    <property type="entry name" value="RNA HELICASE"/>
    <property type="match status" value="1"/>
</dbReference>
<gene>
    <name evidence="11" type="ORF">GPUH_LOCUS13113</name>
</gene>
<comment type="catalytic activity">
    <reaction evidence="7">
        <text>ATP + H2O = ADP + phosphate + H(+)</text>
        <dbReference type="Rhea" id="RHEA:13065"/>
        <dbReference type="ChEBI" id="CHEBI:15377"/>
        <dbReference type="ChEBI" id="CHEBI:15378"/>
        <dbReference type="ChEBI" id="CHEBI:30616"/>
        <dbReference type="ChEBI" id="CHEBI:43474"/>
        <dbReference type="ChEBI" id="CHEBI:456216"/>
        <dbReference type="EC" id="3.6.4.13"/>
    </reaction>
</comment>
<proteinExistence type="inferred from homology"/>
<dbReference type="GO" id="GO:0004518">
    <property type="term" value="F:nuclease activity"/>
    <property type="evidence" value="ECO:0007669"/>
    <property type="project" value="UniProtKB-KW"/>
</dbReference>
<dbReference type="InterPro" id="IPR013320">
    <property type="entry name" value="ConA-like_dom_sf"/>
</dbReference>
<dbReference type="SUPFAM" id="SSF52540">
    <property type="entry name" value="P-loop containing nucleoside triphosphate hydrolases"/>
    <property type="match status" value="1"/>
</dbReference>
<dbReference type="GO" id="GO:0016787">
    <property type="term" value="F:hydrolase activity"/>
    <property type="evidence" value="ECO:0007669"/>
    <property type="project" value="UniProtKB-KW"/>
</dbReference>
<keyword evidence="12" id="KW-1185">Reference proteome</keyword>
<evidence type="ECO:0000313" key="12">
    <source>
        <dbReference type="Proteomes" id="UP000271098"/>
    </source>
</evidence>
<evidence type="ECO:0000259" key="8">
    <source>
        <dbReference type="PROSITE" id="PS50188"/>
    </source>
</evidence>
<evidence type="ECO:0000313" key="11">
    <source>
        <dbReference type="EMBL" id="VDN21678.1"/>
    </source>
</evidence>
<keyword evidence="4 7" id="KW-0347">Helicase</keyword>
<evidence type="ECO:0000259" key="10">
    <source>
        <dbReference type="PROSITE" id="PS51195"/>
    </source>
</evidence>
<keyword evidence="7" id="KW-0694">RNA-binding</keyword>
<dbReference type="GO" id="GO:0005524">
    <property type="term" value="F:ATP binding"/>
    <property type="evidence" value="ECO:0007669"/>
    <property type="project" value="UniProtKB-UniRule"/>
</dbReference>
<dbReference type="Gene3D" id="2.60.120.920">
    <property type="match status" value="1"/>
</dbReference>
<comment type="similarity">
    <text evidence="7">Belongs to the DEAD box helicase family.</text>
</comment>
<accession>A0A183DWM2</accession>
<keyword evidence="1" id="KW-0540">Nuclease</keyword>
<evidence type="ECO:0000256" key="7">
    <source>
        <dbReference type="RuleBase" id="RU365068"/>
    </source>
</evidence>
<keyword evidence="5 7" id="KW-0067">ATP-binding</keyword>
<dbReference type="Pfam" id="PF00622">
    <property type="entry name" value="SPRY"/>
    <property type="match status" value="1"/>
</dbReference>
<dbReference type="InterPro" id="IPR043136">
    <property type="entry name" value="B30.2/SPRY_sf"/>
</dbReference>
<dbReference type="Gene3D" id="3.40.50.300">
    <property type="entry name" value="P-loop containing nucleotide triphosphate hydrolases"/>
    <property type="match status" value="2"/>
</dbReference>
<dbReference type="InterPro" id="IPR014014">
    <property type="entry name" value="RNA_helicase_DEAD_Q_motif"/>
</dbReference>
<dbReference type="PROSITE" id="PS50188">
    <property type="entry name" value="B302_SPRY"/>
    <property type="match status" value="1"/>
</dbReference>
<evidence type="ECO:0000256" key="2">
    <source>
        <dbReference type="ARBA" id="ARBA00022741"/>
    </source>
</evidence>
<reference evidence="11 12" key="2">
    <citation type="submission" date="2018-11" db="EMBL/GenBank/DDBJ databases">
        <authorList>
            <consortium name="Pathogen Informatics"/>
        </authorList>
    </citation>
    <scope>NUCLEOTIDE SEQUENCE [LARGE SCALE GENOMIC DNA]</scope>
</reference>
<sequence>MTAFEELGMLPELGKAVDEMEWTLPTDIQSEAIPAILGGGDVLMAAETGSGKTGAFCLPVLQIVWEALRDSMLGKTHKPATLVGKRLYFFVHLRNDNLAVDPDGLLCQSRDPKAWNGARCTRGVLGKGTDSNGFGYGGTGKKSTNKQFDNYGTSFTLGDTIGCMLDLDNSTIAFSKNGKHLGKAFDIPQKLKNTALFPAVVLKNAEIRFNFGDSEFKNLPEGYIAVSKAESENVLVSPNGVSSSAPKKVAEPNAPACIIIEPTKELAEQTNGQLETFKKYLSKPSIRNALVIGSIPMGEQMRLISSGVDIITCTPGRVEDLIQSGKISLSNVRFFILDEADSLISAKTHLPTIERIHAALPKITASGERLQMIVCSATLHNFDVKKLARKMREKQD</sequence>
<keyword evidence="2 7" id="KW-0547">Nucleotide-binding</keyword>
<dbReference type="EC" id="3.6.4.13" evidence="7"/>